<name>A0A344LGY6_9PSEU</name>
<dbReference type="KEGG" id="aab:A4R43_36695"/>
<dbReference type="AlphaFoldDB" id="A0A344LGY6"/>
<gene>
    <name evidence="1" type="ORF">A4R43_36695</name>
</gene>
<keyword evidence="2" id="KW-1185">Reference proteome</keyword>
<accession>A0A344LGY6</accession>
<organism evidence="1 2">
    <name type="scientific">Amycolatopsis albispora</name>
    <dbReference type="NCBI Taxonomy" id="1804986"/>
    <lineage>
        <taxon>Bacteria</taxon>
        <taxon>Bacillati</taxon>
        <taxon>Actinomycetota</taxon>
        <taxon>Actinomycetes</taxon>
        <taxon>Pseudonocardiales</taxon>
        <taxon>Pseudonocardiaceae</taxon>
        <taxon>Amycolatopsis</taxon>
    </lineage>
</organism>
<proteinExistence type="predicted"/>
<reference evidence="1 2" key="1">
    <citation type="submission" date="2016-04" db="EMBL/GenBank/DDBJ databases">
        <title>Complete genome sequence and analysis of deep-sea sediment isolate, Amycolatopsis sp. WP1.</title>
        <authorList>
            <person name="Wang H."/>
            <person name="Chen S."/>
            <person name="Wu Q."/>
        </authorList>
    </citation>
    <scope>NUCLEOTIDE SEQUENCE [LARGE SCALE GENOMIC DNA]</scope>
    <source>
        <strain evidence="1 2">WP1</strain>
    </source>
</reference>
<evidence type="ECO:0000313" key="1">
    <source>
        <dbReference type="EMBL" id="AXB47310.1"/>
    </source>
</evidence>
<dbReference type="EMBL" id="CP015163">
    <property type="protein sequence ID" value="AXB47310.1"/>
    <property type="molecule type" value="Genomic_DNA"/>
</dbReference>
<evidence type="ECO:0000313" key="2">
    <source>
        <dbReference type="Proteomes" id="UP000250434"/>
    </source>
</evidence>
<dbReference type="OrthoDB" id="3695497at2"/>
<protein>
    <submittedName>
        <fullName evidence="1">Uncharacterized protein</fullName>
    </submittedName>
</protein>
<dbReference type="RefSeq" id="WP_113696365.1">
    <property type="nucleotide sequence ID" value="NZ_CP015163.1"/>
</dbReference>
<dbReference type="Proteomes" id="UP000250434">
    <property type="component" value="Chromosome"/>
</dbReference>
<sequence length="148" mass="16029">MAVRYATAEAVAVAWALAAPDVTADMAGETLPRNNASWSASGFITPTIVGGDSGMNYRTQSPVVTFQCFANTPNSDVPPWNKARQLAERLRVATYRRVPILLGLPYSDEKAKVNSAVVRGNPRKTFGDFGGYAVYSTDIQLFWAPIAQ</sequence>